<accession>A0ABP8UXG8</accession>
<dbReference type="Proteomes" id="UP001500604">
    <property type="component" value="Unassembled WGS sequence"/>
</dbReference>
<proteinExistence type="predicted"/>
<gene>
    <name evidence="1" type="ORF">GCM10023116_08650</name>
</gene>
<organism evidence="1 2">
    <name type="scientific">Kistimonas scapharcae</name>
    <dbReference type="NCBI Taxonomy" id="1036133"/>
    <lineage>
        <taxon>Bacteria</taxon>
        <taxon>Pseudomonadati</taxon>
        <taxon>Pseudomonadota</taxon>
        <taxon>Gammaproteobacteria</taxon>
        <taxon>Oceanospirillales</taxon>
        <taxon>Endozoicomonadaceae</taxon>
        <taxon>Kistimonas</taxon>
    </lineage>
</organism>
<evidence type="ECO:0000313" key="2">
    <source>
        <dbReference type="Proteomes" id="UP001500604"/>
    </source>
</evidence>
<sequence length="191" mass="21545">MGDTLPARPVCGARAKSTGRACRNAAGYKTGHPGEGRCHLHGGIAGGAPAGNLNAMYYGLGSRVAGEYFIKFTPEEFMAMTAETVPCRQHVAFARADYHALHRYQQILIRYYEARGEFDASWDVLNVLTLEMNRVLRTISKLKMRAQYHRYGEHYDVGVRVTKYLAGIGVHDEDSFVPMELLYRRTRWPDN</sequence>
<reference evidence="2" key="1">
    <citation type="journal article" date="2019" name="Int. J. Syst. Evol. Microbiol.">
        <title>The Global Catalogue of Microorganisms (GCM) 10K type strain sequencing project: providing services to taxonomists for standard genome sequencing and annotation.</title>
        <authorList>
            <consortium name="The Broad Institute Genomics Platform"/>
            <consortium name="The Broad Institute Genome Sequencing Center for Infectious Disease"/>
            <person name="Wu L."/>
            <person name="Ma J."/>
        </authorList>
    </citation>
    <scope>NUCLEOTIDE SEQUENCE [LARGE SCALE GENOMIC DNA]</scope>
    <source>
        <strain evidence="2">JCM 17805</strain>
    </source>
</reference>
<dbReference type="EMBL" id="BAABFL010000081">
    <property type="protein sequence ID" value="GAA4648596.1"/>
    <property type="molecule type" value="Genomic_DNA"/>
</dbReference>
<keyword evidence="2" id="KW-1185">Reference proteome</keyword>
<name>A0ABP8UXG8_9GAMM</name>
<comment type="caution">
    <text evidence="1">The sequence shown here is derived from an EMBL/GenBank/DDBJ whole genome shotgun (WGS) entry which is preliminary data.</text>
</comment>
<evidence type="ECO:0000313" key="1">
    <source>
        <dbReference type="EMBL" id="GAA4648596.1"/>
    </source>
</evidence>
<protein>
    <submittedName>
        <fullName evidence="1">Uncharacterized protein</fullName>
    </submittedName>
</protein>